<evidence type="ECO:0008006" key="3">
    <source>
        <dbReference type="Google" id="ProtNLM"/>
    </source>
</evidence>
<dbReference type="InterPro" id="IPR011330">
    <property type="entry name" value="Glyco_hydro/deAcase_b/a-brl"/>
</dbReference>
<gene>
    <name evidence="1" type="ORF">DSOUD_2400</name>
</gene>
<reference evidence="1 2" key="1">
    <citation type="submission" date="2015-07" db="EMBL/GenBank/DDBJ databases">
        <title>Isolation and Genomic Characterization of a Novel Halophilic Metal-Reducing Deltaproteobacterium from the Deep Subsurface.</title>
        <authorList>
            <person name="Badalamenti J.P."/>
            <person name="Summers Z.M."/>
            <person name="Gralnick J.A."/>
            <person name="Bond D.R."/>
        </authorList>
    </citation>
    <scope>NUCLEOTIDE SEQUENCE [LARGE SCALE GENOMIC DNA]</scope>
    <source>
        <strain evidence="1 2">WTL</strain>
    </source>
</reference>
<dbReference type="PANTHER" id="PTHR30105">
    <property type="entry name" value="UNCHARACTERIZED YIBQ-RELATED"/>
    <property type="match status" value="1"/>
</dbReference>
<evidence type="ECO:0000313" key="1">
    <source>
        <dbReference type="EMBL" id="ALC17161.1"/>
    </source>
</evidence>
<dbReference type="PANTHER" id="PTHR30105:SF2">
    <property type="entry name" value="DIVERGENT POLYSACCHARIDE DEACETYLASE SUPERFAMILY"/>
    <property type="match status" value="1"/>
</dbReference>
<dbReference type="CDD" id="cd10936">
    <property type="entry name" value="CE4_DAC2"/>
    <property type="match status" value="1"/>
</dbReference>
<dbReference type="OrthoDB" id="9784811at2"/>
<dbReference type="Proteomes" id="UP000057158">
    <property type="component" value="Chromosome"/>
</dbReference>
<dbReference type="AlphaFoldDB" id="A0A0M5IW73"/>
<dbReference type="SUPFAM" id="SSF88713">
    <property type="entry name" value="Glycoside hydrolase/deacetylase"/>
    <property type="match status" value="1"/>
</dbReference>
<accession>A0A0M5IW73</accession>
<dbReference type="GO" id="GO:0005975">
    <property type="term" value="P:carbohydrate metabolic process"/>
    <property type="evidence" value="ECO:0007669"/>
    <property type="project" value="InterPro"/>
</dbReference>
<name>A0A0M5IW73_9BACT</name>
<sequence>MPPRKKTRGKKRPVSKKSANQHLKVGLALLFLLVFLIGALVFLGQLRSRLLPPPAKVVPVAESVILEAMRVEIESALLRSGASMEGLEIIAEGGRTRFVVVADFPAAPLLDNLDRRLQQISADIRLEIRRQQGEVAIHRGETLPFLLQFRLPPPLEPAGKRPRLAIIIDDLGRDLETARTLAGMDLELTFAVLPGTENASRVATLAHRYQREVMVHIPMEPLSYPATNPGRDALLVGMSAEEIHRRFHGFLERVPYAVGGNNHMGSRFTENRPGMAAVMQVMKGEGLFFVDSRTSAHSVAYDEARRAGLPAAGRDVFLDNVQDVEAIVVEIRRLVRLAKAQGTAVGICHPHPETLEALRREAGIFRREGVELVPASRLLVR</sequence>
<dbReference type="STRING" id="1603606.DSOUD_2400"/>
<dbReference type="EMBL" id="CP010802">
    <property type="protein sequence ID" value="ALC17161.1"/>
    <property type="molecule type" value="Genomic_DNA"/>
</dbReference>
<dbReference type="RefSeq" id="WP_053551191.1">
    <property type="nucleotide sequence ID" value="NZ_CP010802.1"/>
</dbReference>
<dbReference type="Gene3D" id="3.20.20.370">
    <property type="entry name" value="Glycoside hydrolase/deacetylase"/>
    <property type="match status" value="1"/>
</dbReference>
<dbReference type="KEGG" id="des:DSOUD_2400"/>
<proteinExistence type="predicted"/>
<dbReference type="InterPro" id="IPR006837">
    <property type="entry name" value="Divergent_DAC"/>
</dbReference>
<dbReference type="PATRIC" id="fig|1603606.3.peg.2602"/>
<dbReference type="Pfam" id="PF04748">
    <property type="entry name" value="Polysacc_deac_2"/>
    <property type="match status" value="1"/>
</dbReference>
<evidence type="ECO:0000313" key="2">
    <source>
        <dbReference type="Proteomes" id="UP000057158"/>
    </source>
</evidence>
<keyword evidence="2" id="KW-1185">Reference proteome</keyword>
<organism evidence="1 2">
    <name type="scientific">Desulfuromonas soudanensis</name>
    <dbReference type="NCBI Taxonomy" id="1603606"/>
    <lineage>
        <taxon>Bacteria</taxon>
        <taxon>Pseudomonadati</taxon>
        <taxon>Thermodesulfobacteriota</taxon>
        <taxon>Desulfuromonadia</taxon>
        <taxon>Desulfuromonadales</taxon>
        <taxon>Desulfuromonadaceae</taxon>
        <taxon>Desulfuromonas</taxon>
    </lineage>
</organism>
<protein>
    <recommendedName>
        <fullName evidence="3">Divergent polysaccharide deacetylase family protein</fullName>
    </recommendedName>
</protein>